<evidence type="ECO:0000313" key="4">
    <source>
        <dbReference type="Proteomes" id="UP000252174"/>
    </source>
</evidence>
<dbReference type="AlphaFoldDB" id="A0A369AJW0"/>
<proteinExistence type="predicted"/>
<dbReference type="InterPro" id="IPR050834">
    <property type="entry name" value="Glycosyltransf_2"/>
</dbReference>
<dbReference type="InterPro" id="IPR029044">
    <property type="entry name" value="Nucleotide-diphossugar_trans"/>
</dbReference>
<feature type="region of interest" description="Disordered" evidence="1">
    <location>
        <begin position="321"/>
        <end position="349"/>
    </location>
</feature>
<keyword evidence="4" id="KW-1185">Reference proteome</keyword>
<dbReference type="RefSeq" id="WP_158636999.1">
    <property type="nucleotide sequence ID" value="NZ_QPJU01000005.1"/>
</dbReference>
<dbReference type="Proteomes" id="UP000252174">
    <property type="component" value="Unassembled WGS sequence"/>
</dbReference>
<evidence type="ECO:0000256" key="1">
    <source>
        <dbReference type="SAM" id="MobiDB-lite"/>
    </source>
</evidence>
<sequence>MPTHLIMCCHNGGAYVQTQLASILRQSEPIDHFHIFDFASTDDTVTRIAEAFRTLTPHQPYTLHRQPDAPGPALSFFHAFAQVQRQVKDDDCIFIADQDDVWLPGKVQAMCATFRREIARTPSGMLAVFHDVHIVDSSLKPLQTSFYTGNPYQVPRDLAADRLLLCNPVVGHTLAISGKLLRYVCQHATPRHYLMHDWAIVLWASRAGRIVWYGQSPLSLYRQHARNVLGAHRRRPLFERFRRTRRFALQVTQQALGFAKDLAHAPAISLNTTDRKWIRLANSGQLTWRARIFLAQLALHTGPTFKRKLLSAFLLFQPRHSQDRNSPQENPHPNPKTGDALVHSRPPHP</sequence>
<comment type="caution">
    <text evidence="3">The sequence shown here is derived from an EMBL/GenBank/DDBJ whole genome shotgun (WGS) entry which is preliminary data.</text>
</comment>
<dbReference type="PANTHER" id="PTHR43685:SF2">
    <property type="entry name" value="GLYCOSYLTRANSFERASE 2-LIKE DOMAIN-CONTAINING PROTEIN"/>
    <property type="match status" value="1"/>
</dbReference>
<dbReference type="Pfam" id="PF00535">
    <property type="entry name" value="Glycos_transf_2"/>
    <property type="match status" value="1"/>
</dbReference>
<keyword evidence="3" id="KW-0808">Transferase</keyword>
<reference evidence="3 4" key="1">
    <citation type="submission" date="2018-07" db="EMBL/GenBank/DDBJ databases">
        <title>Genomic Encyclopedia of Type Strains, Phase IV (KMG-IV): sequencing the most valuable type-strain genomes for metagenomic binning, comparative biology and taxonomic classification.</title>
        <authorList>
            <person name="Goeker M."/>
        </authorList>
    </citation>
    <scope>NUCLEOTIDE SEQUENCE [LARGE SCALE GENOMIC DNA]</scope>
    <source>
        <strain evidence="3 4">DSM 100911</strain>
    </source>
</reference>
<evidence type="ECO:0000313" key="3">
    <source>
        <dbReference type="EMBL" id="RCX09383.1"/>
    </source>
</evidence>
<dbReference type="GO" id="GO:0016740">
    <property type="term" value="F:transferase activity"/>
    <property type="evidence" value="ECO:0007669"/>
    <property type="project" value="UniProtKB-KW"/>
</dbReference>
<dbReference type="Gene3D" id="3.90.550.10">
    <property type="entry name" value="Spore Coat Polysaccharide Biosynthesis Protein SpsA, Chain A"/>
    <property type="match status" value="1"/>
</dbReference>
<gene>
    <name evidence="3" type="ORF">DFR45_10512</name>
</gene>
<dbReference type="PANTHER" id="PTHR43685">
    <property type="entry name" value="GLYCOSYLTRANSFERASE"/>
    <property type="match status" value="1"/>
</dbReference>
<evidence type="ECO:0000259" key="2">
    <source>
        <dbReference type="Pfam" id="PF00535"/>
    </source>
</evidence>
<organism evidence="3 4">
    <name type="scientific">Extensimonas vulgaris</name>
    <dbReference type="NCBI Taxonomy" id="1031594"/>
    <lineage>
        <taxon>Bacteria</taxon>
        <taxon>Pseudomonadati</taxon>
        <taxon>Pseudomonadota</taxon>
        <taxon>Betaproteobacteria</taxon>
        <taxon>Burkholderiales</taxon>
        <taxon>Comamonadaceae</taxon>
        <taxon>Extensimonas</taxon>
    </lineage>
</organism>
<dbReference type="EMBL" id="QPJU01000005">
    <property type="protein sequence ID" value="RCX09383.1"/>
    <property type="molecule type" value="Genomic_DNA"/>
</dbReference>
<feature type="domain" description="Glycosyltransferase 2-like" evidence="2">
    <location>
        <begin position="5"/>
        <end position="116"/>
    </location>
</feature>
<accession>A0A369AJW0</accession>
<protein>
    <submittedName>
        <fullName evidence="3">Glycosyltransferase involved in cell wall biosynthesis</fullName>
    </submittedName>
</protein>
<dbReference type="SUPFAM" id="SSF53448">
    <property type="entry name" value="Nucleotide-diphospho-sugar transferases"/>
    <property type="match status" value="1"/>
</dbReference>
<name>A0A369AJW0_9BURK</name>
<dbReference type="InterPro" id="IPR001173">
    <property type="entry name" value="Glyco_trans_2-like"/>
</dbReference>